<gene>
    <name evidence="8" type="ORF">Ctob_014352</name>
</gene>
<dbReference type="InterPro" id="IPR011009">
    <property type="entry name" value="Kinase-like_dom_sf"/>
</dbReference>
<keyword evidence="3 4" id="KW-0067">ATP-binding</keyword>
<evidence type="ECO:0000256" key="2">
    <source>
        <dbReference type="ARBA" id="ARBA00022741"/>
    </source>
</evidence>
<dbReference type="SUPFAM" id="SSF56112">
    <property type="entry name" value="Protein kinase-like (PK-like)"/>
    <property type="match status" value="1"/>
</dbReference>
<dbReference type="OrthoDB" id="4062651at2759"/>
<dbReference type="PROSITE" id="PS00108">
    <property type="entry name" value="PROTEIN_KINASE_ST"/>
    <property type="match status" value="1"/>
</dbReference>
<dbReference type="Gene3D" id="1.10.510.10">
    <property type="entry name" value="Transferase(Phosphotransferase) domain 1"/>
    <property type="match status" value="1"/>
</dbReference>
<name>A0A0M0LPE2_9EUKA</name>
<dbReference type="AlphaFoldDB" id="A0A0M0LPE2"/>
<evidence type="ECO:0000259" key="7">
    <source>
        <dbReference type="PROSITE" id="PS50011"/>
    </source>
</evidence>
<dbReference type="PANTHER" id="PTHR44329">
    <property type="entry name" value="SERINE/THREONINE-PROTEIN KINASE TNNI3K-RELATED"/>
    <property type="match status" value="1"/>
</dbReference>
<dbReference type="EMBL" id="JWZX01000512">
    <property type="protein sequence ID" value="KOO52767.1"/>
    <property type="molecule type" value="Genomic_DNA"/>
</dbReference>
<dbReference type="GO" id="GO:0005524">
    <property type="term" value="F:ATP binding"/>
    <property type="evidence" value="ECO:0007669"/>
    <property type="project" value="UniProtKB-UniRule"/>
</dbReference>
<keyword evidence="2 4" id="KW-0547">Nucleotide-binding</keyword>
<dbReference type="PROSITE" id="PS00107">
    <property type="entry name" value="PROTEIN_KINASE_ATP"/>
    <property type="match status" value="1"/>
</dbReference>
<dbReference type="InterPro" id="IPR001245">
    <property type="entry name" value="Ser-Thr/Tyr_kinase_cat_dom"/>
</dbReference>
<proteinExistence type="inferred from homology"/>
<dbReference type="Pfam" id="PF07714">
    <property type="entry name" value="PK_Tyr_Ser-Thr"/>
    <property type="match status" value="1"/>
</dbReference>
<dbReference type="InterPro" id="IPR017441">
    <property type="entry name" value="Protein_kinase_ATP_BS"/>
</dbReference>
<dbReference type="InterPro" id="IPR000719">
    <property type="entry name" value="Prot_kinase_dom"/>
</dbReference>
<keyword evidence="9" id="KW-1185">Reference proteome</keyword>
<evidence type="ECO:0000256" key="5">
    <source>
        <dbReference type="RuleBase" id="RU000304"/>
    </source>
</evidence>
<protein>
    <submittedName>
        <fullName evidence="8">Mitogen-activated protein kinase</fullName>
    </submittedName>
</protein>
<dbReference type="SMART" id="SM00220">
    <property type="entry name" value="S_TKc"/>
    <property type="match status" value="1"/>
</dbReference>
<organism evidence="8 9">
    <name type="scientific">Chrysochromulina tobinii</name>
    <dbReference type="NCBI Taxonomy" id="1460289"/>
    <lineage>
        <taxon>Eukaryota</taxon>
        <taxon>Haptista</taxon>
        <taxon>Haptophyta</taxon>
        <taxon>Prymnesiophyceae</taxon>
        <taxon>Prymnesiales</taxon>
        <taxon>Chrysochromulinaceae</taxon>
        <taxon>Chrysochromulina</taxon>
    </lineage>
</organism>
<evidence type="ECO:0000256" key="4">
    <source>
        <dbReference type="PROSITE-ProRule" id="PRU10141"/>
    </source>
</evidence>
<evidence type="ECO:0000313" key="8">
    <source>
        <dbReference type="EMBL" id="KOO52767.1"/>
    </source>
</evidence>
<dbReference type="Proteomes" id="UP000037460">
    <property type="component" value="Unassembled WGS sequence"/>
</dbReference>
<feature type="domain" description="Protein kinase" evidence="7">
    <location>
        <begin position="158"/>
        <end position="351"/>
    </location>
</feature>
<evidence type="ECO:0000256" key="1">
    <source>
        <dbReference type="ARBA" id="ARBA00022527"/>
    </source>
</evidence>
<dbReference type="GO" id="GO:0004674">
    <property type="term" value="F:protein serine/threonine kinase activity"/>
    <property type="evidence" value="ECO:0007669"/>
    <property type="project" value="UniProtKB-KW"/>
</dbReference>
<keyword evidence="8" id="KW-0418">Kinase</keyword>
<feature type="region of interest" description="Disordered" evidence="6">
    <location>
        <begin position="331"/>
        <end position="351"/>
    </location>
</feature>
<evidence type="ECO:0000313" key="9">
    <source>
        <dbReference type="Proteomes" id="UP000037460"/>
    </source>
</evidence>
<evidence type="ECO:0000256" key="6">
    <source>
        <dbReference type="SAM" id="MobiDB-lite"/>
    </source>
</evidence>
<sequence length="351" mass="38263">MLRLDGRHANAKVLIVLKTKALYESEPCLKELNCAIERKIPLIPIVFEEGLPGPKMQWTKLTDQDSEVMISNVQKHLGKINDIPNPGTLLTAPSTLDEIIKEINKHVTTKAREPTTMDTFLASSQPQPRPPPNGSGIEMSSVAGGLMHVVNLVSWKELTLKERLGVGSFGEVRVAVYNSIPCAIKSLRAATTPAALQELLNEFELTMLLHHPNVLLTMGIAHDDGKTGILMELMPASLLDVLHHHRQRNQLATWEASLVLIALDIALGMTHLHAKDVVHRDLKPGNVLLAEHWHAKVADFGTALTKYAGQAEGPAGTPTYMAPEAFALTSGAKAKPTDADNSSEDGHFHHP</sequence>
<evidence type="ECO:0000256" key="3">
    <source>
        <dbReference type="ARBA" id="ARBA00022840"/>
    </source>
</evidence>
<keyword evidence="1 5" id="KW-0723">Serine/threonine-protein kinase</keyword>
<comment type="caution">
    <text evidence="8">The sequence shown here is derived from an EMBL/GenBank/DDBJ whole genome shotgun (WGS) entry which is preliminary data.</text>
</comment>
<feature type="binding site" evidence="4">
    <location>
        <position position="185"/>
    </location>
    <ligand>
        <name>ATP</name>
        <dbReference type="ChEBI" id="CHEBI:30616"/>
    </ligand>
</feature>
<keyword evidence="8" id="KW-0808">Transferase</keyword>
<dbReference type="InterPro" id="IPR051681">
    <property type="entry name" value="Ser/Thr_Kinases-Pseudokinases"/>
</dbReference>
<reference evidence="9" key="1">
    <citation type="journal article" date="2015" name="PLoS Genet.">
        <title>Genome Sequence and Transcriptome Analyses of Chrysochromulina tobin: Metabolic Tools for Enhanced Algal Fitness in the Prominent Order Prymnesiales (Haptophyceae).</title>
        <authorList>
            <person name="Hovde B.T."/>
            <person name="Deodato C.R."/>
            <person name="Hunsperger H.M."/>
            <person name="Ryken S.A."/>
            <person name="Yost W."/>
            <person name="Jha R.K."/>
            <person name="Patterson J."/>
            <person name="Monnat R.J. Jr."/>
            <person name="Barlow S.B."/>
            <person name="Starkenburg S.R."/>
            <person name="Cattolico R.A."/>
        </authorList>
    </citation>
    <scope>NUCLEOTIDE SEQUENCE</scope>
    <source>
        <strain evidence="9">CCMP291</strain>
    </source>
</reference>
<dbReference type="Gene3D" id="3.30.200.20">
    <property type="entry name" value="Phosphorylase Kinase, domain 1"/>
    <property type="match status" value="1"/>
</dbReference>
<comment type="similarity">
    <text evidence="5">Belongs to the protein kinase superfamily.</text>
</comment>
<dbReference type="PANTHER" id="PTHR44329:SF298">
    <property type="entry name" value="MIXED LINEAGE KINASE DOMAIN-LIKE PROTEIN"/>
    <property type="match status" value="1"/>
</dbReference>
<dbReference type="InterPro" id="IPR008271">
    <property type="entry name" value="Ser/Thr_kinase_AS"/>
</dbReference>
<dbReference type="PROSITE" id="PS50011">
    <property type="entry name" value="PROTEIN_KINASE_DOM"/>
    <property type="match status" value="1"/>
</dbReference>
<accession>A0A0M0LPE2</accession>